<evidence type="ECO:0000259" key="2">
    <source>
        <dbReference type="PROSITE" id="PS50090"/>
    </source>
</evidence>
<dbReference type="InterPro" id="IPR009057">
    <property type="entry name" value="Homeodomain-like_sf"/>
</dbReference>
<dbReference type="GeneID" id="9053466"/>
<dbReference type="Pfam" id="PF09111">
    <property type="entry name" value="SLIDE"/>
    <property type="match status" value="1"/>
</dbReference>
<dbReference type="PROSITE" id="PS50090">
    <property type="entry name" value="MYB_LIKE"/>
    <property type="match status" value="1"/>
</dbReference>
<organism evidence="4">
    <name type="scientific">Perkinsus marinus (strain ATCC 50983 / TXsc)</name>
    <dbReference type="NCBI Taxonomy" id="423536"/>
    <lineage>
        <taxon>Eukaryota</taxon>
        <taxon>Sar</taxon>
        <taxon>Alveolata</taxon>
        <taxon>Perkinsozoa</taxon>
        <taxon>Perkinsea</taxon>
        <taxon>Perkinsida</taxon>
        <taxon>Perkinsidae</taxon>
        <taxon>Perkinsus</taxon>
    </lineage>
</organism>
<evidence type="ECO:0000313" key="4">
    <source>
        <dbReference type="Proteomes" id="UP000007800"/>
    </source>
</evidence>
<dbReference type="SUPFAM" id="SSF46689">
    <property type="entry name" value="Homeodomain-like"/>
    <property type="match status" value="1"/>
</dbReference>
<evidence type="ECO:0000313" key="3">
    <source>
        <dbReference type="EMBL" id="EEQ97133.1"/>
    </source>
</evidence>
<reference evidence="3 4" key="1">
    <citation type="submission" date="2008-07" db="EMBL/GenBank/DDBJ databases">
        <authorList>
            <person name="El-Sayed N."/>
            <person name="Caler E."/>
            <person name="Inman J."/>
            <person name="Amedeo P."/>
            <person name="Hass B."/>
            <person name="Wortman J."/>
        </authorList>
    </citation>
    <scope>NUCLEOTIDE SEQUENCE [LARGE SCALE GENOMIC DNA]</scope>
    <source>
        <strain evidence="4">ATCC 50983 / TXsc</strain>
    </source>
</reference>
<dbReference type="InterPro" id="IPR015195">
    <property type="entry name" value="SLIDE"/>
</dbReference>
<keyword evidence="1" id="KW-0175">Coiled coil</keyword>
<dbReference type="InParanoid" id="C5M1L0"/>
<dbReference type="GO" id="GO:0006338">
    <property type="term" value="P:chromatin remodeling"/>
    <property type="evidence" value="ECO:0007669"/>
    <property type="project" value="InterPro"/>
</dbReference>
<feature type="non-terminal residue" evidence="3">
    <location>
        <position position="97"/>
    </location>
</feature>
<dbReference type="InterPro" id="IPR001005">
    <property type="entry name" value="SANT/Myb"/>
</dbReference>
<feature type="coiled-coil region" evidence="1">
    <location>
        <begin position="67"/>
        <end position="94"/>
    </location>
</feature>
<dbReference type="EMBL" id="GG687532">
    <property type="protein sequence ID" value="EEQ97133.1"/>
    <property type="molecule type" value="Genomic_DNA"/>
</dbReference>
<dbReference type="OrthoDB" id="5857104at2759"/>
<accession>C5M1L0</accession>
<name>C5M1L0_PERM5</name>
<evidence type="ECO:0000256" key="1">
    <source>
        <dbReference type="SAM" id="Coils"/>
    </source>
</evidence>
<dbReference type="GO" id="GO:0003677">
    <property type="term" value="F:DNA binding"/>
    <property type="evidence" value="ECO:0007669"/>
    <property type="project" value="InterPro"/>
</dbReference>
<gene>
    <name evidence="3" type="ORF">Pmar_PMAR004803</name>
</gene>
<dbReference type="GO" id="GO:0005634">
    <property type="term" value="C:nucleus"/>
    <property type="evidence" value="ECO:0007669"/>
    <property type="project" value="InterPro"/>
</dbReference>
<feature type="domain" description="Myb-like" evidence="2">
    <location>
        <begin position="8"/>
        <end position="63"/>
    </location>
</feature>
<keyword evidence="4" id="KW-1185">Reference proteome</keyword>
<dbReference type="Proteomes" id="UP000007800">
    <property type="component" value="Unassembled WGS sequence"/>
</dbReference>
<dbReference type="RefSeq" id="XP_002764416.1">
    <property type="nucleotide sequence ID" value="XM_002764370.1"/>
</dbReference>
<proteinExistence type="predicted"/>
<sequence>MPMAFRFWSEAEDRALMCALYKCGYGKWEEIRALLRYSVVHQFNFNLQLRTSDQIKKRCDQLMSMNFKEEKAALEEALRAAASAKKKRKHHKDSAQK</sequence>
<dbReference type="Gene3D" id="1.10.10.60">
    <property type="entry name" value="Homeodomain-like"/>
    <property type="match status" value="1"/>
</dbReference>
<dbReference type="SMART" id="SM00717">
    <property type="entry name" value="SANT"/>
    <property type="match status" value="1"/>
</dbReference>
<dbReference type="AlphaFoldDB" id="C5M1L0"/>
<protein>
    <recommendedName>
        <fullName evidence="2">Myb-like domain-containing protein</fullName>
    </recommendedName>
</protein>